<dbReference type="InterPro" id="IPR015422">
    <property type="entry name" value="PyrdxlP-dep_Trfase_small"/>
</dbReference>
<dbReference type="SUPFAM" id="SSF56112">
    <property type="entry name" value="Protein kinase-like (PK-like)"/>
    <property type="match status" value="1"/>
</dbReference>
<evidence type="ECO:0000313" key="5">
    <source>
        <dbReference type="Proteomes" id="UP000616114"/>
    </source>
</evidence>
<dbReference type="GO" id="GO:0030170">
    <property type="term" value="F:pyridoxal phosphate binding"/>
    <property type="evidence" value="ECO:0007669"/>
    <property type="project" value="InterPro"/>
</dbReference>
<dbReference type="Pfam" id="PF01636">
    <property type="entry name" value="APH"/>
    <property type="match status" value="1"/>
</dbReference>
<dbReference type="InterPro" id="IPR015424">
    <property type="entry name" value="PyrdxlP-dep_Trfase"/>
</dbReference>
<evidence type="ECO:0000256" key="2">
    <source>
        <dbReference type="ARBA" id="ARBA00022898"/>
    </source>
</evidence>
<dbReference type="Pfam" id="PF00202">
    <property type="entry name" value="Aminotran_3"/>
    <property type="match status" value="1"/>
</dbReference>
<name>A0A8J2TVQ1_9MICO</name>
<dbReference type="InterPro" id="IPR011009">
    <property type="entry name" value="Kinase-like_dom_sf"/>
</dbReference>
<evidence type="ECO:0000313" key="4">
    <source>
        <dbReference type="EMBL" id="GGA04737.1"/>
    </source>
</evidence>
<keyword evidence="5" id="KW-1185">Reference proteome</keyword>
<dbReference type="PANTHER" id="PTHR45688">
    <property type="match status" value="1"/>
</dbReference>
<dbReference type="InterPro" id="IPR005814">
    <property type="entry name" value="Aminotrans_3"/>
</dbReference>
<dbReference type="PANTHER" id="PTHR45688:SF13">
    <property type="entry name" value="ALANINE--GLYOXYLATE AMINOTRANSFERASE 2-LIKE"/>
    <property type="match status" value="1"/>
</dbReference>
<dbReference type="RefSeq" id="WP_188549273.1">
    <property type="nucleotide sequence ID" value="NZ_BMFY01000002.1"/>
</dbReference>
<evidence type="ECO:0000256" key="1">
    <source>
        <dbReference type="ARBA" id="ARBA00008954"/>
    </source>
</evidence>
<organism evidence="4 5">
    <name type="scientific">Sediminivirga luteola</name>
    <dbReference type="NCBI Taxonomy" id="1774748"/>
    <lineage>
        <taxon>Bacteria</taxon>
        <taxon>Bacillati</taxon>
        <taxon>Actinomycetota</taxon>
        <taxon>Actinomycetes</taxon>
        <taxon>Micrococcales</taxon>
        <taxon>Brevibacteriaceae</taxon>
        <taxon>Sediminivirga</taxon>
    </lineage>
</organism>
<comment type="caution">
    <text evidence="4">The sequence shown here is derived from an EMBL/GenBank/DDBJ whole genome shotgun (WGS) entry which is preliminary data.</text>
</comment>
<comment type="similarity">
    <text evidence="1">Belongs to the class-III pyridoxal-phosphate-dependent aminotransferase family.</text>
</comment>
<proteinExistence type="inferred from homology"/>
<dbReference type="InterPro" id="IPR015421">
    <property type="entry name" value="PyrdxlP-dep_Trfase_major"/>
</dbReference>
<dbReference type="PROSITE" id="PS00600">
    <property type="entry name" value="AA_TRANSFER_CLASS_3"/>
    <property type="match status" value="1"/>
</dbReference>
<dbReference type="CDD" id="cd00610">
    <property type="entry name" value="OAT_like"/>
    <property type="match status" value="1"/>
</dbReference>
<sequence length="1008" mass="107299">MTAPLDEGLPRPEIDARLATELAGDRFGVSGQVQELGSQQDRNFLIQTGEGRRHLLKISNPASTRAEVEAQNAVMAAVRHAGQEAALPGLRAPRVLPSLAGREIEAVALGGREHLVRLLDFLDGEPLIGFPYAGPGTLAGLGALAGRVSVALDGLEHPGLERRLQWDLRRAPEVIESLARFVRDAGRRELVLHAARNAARRLAGLTAELPQQAVHGDLTDDNVVAVRRESGEPELAGIIDFGDAMRSWRITELVMVCTTALHREPDRPLAVLPAVTGFHRQRALLEAEVEALWPLLVLRGAVLVVSGEQQLAVDPGNDYAAEAIEREWDVFAAAESLHPAVAGAALRTALGLGHAPVQAVPAAAPGALDGPSLLPEGATGRIVDLSWESRQLRDGEWLEPGFSGADPEPTAVERRHIDAVLGSGEVAVLRYGEPRLTRAGGPGTAAPENTALFAELHSAAALEVRAPFAGTLHATGHGMLLRANDDSAALLMQGLIPGGEQPQPVRVQAGQLIGTTGALRLWHLAATALAGAGPDGSGLPAPRAFVRAAELDGWATVFADPAPFIGAHVLPAARRARRIDPAEDLARREAAFDALQGHYYQAPPQIERGWREFLIDTDGRHYLDMVNNVAAVGHGHPRLADAAADQWRMLNTNSRFHYRVVAEFSERLLSLMPPGFDTVLLVNSGTEAVDLALRLGQAFTGRPDVMCVHESYHGWSIGADAVSTSLSDNPLADETRPDWVHPVPAPNAYRGRYRGPDAGQRYAAEAEAELARLTAAGRAVGTYIAEPRNGNAGAIPTPPGYLERIYAAVRAQGGIVIADEVQVGCGRLGEMFWGFQEHGVVPDVVTVAKALGNGHPLGAVITRKEIAQALTRQGAFFSSAAGSPVSCRIGIEVLDIIEQEGLQANAAAIGERLRAGAEALAGRHRLIGAVHGRGLYQGIELVRDRETLEPAVEETRALCARMLELGVIVQPTGDRQNVLKVKPPMCLSPASADHFIEALDRVLTELGG</sequence>
<dbReference type="InterPro" id="IPR049704">
    <property type="entry name" value="Aminotrans_3_PPA_site"/>
</dbReference>
<reference evidence="4" key="2">
    <citation type="submission" date="2020-09" db="EMBL/GenBank/DDBJ databases">
        <authorList>
            <person name="Sun Q."/>
            <person name="Zhou Y."/>
        </authorList>
    </citation>
    <scope>NUCLEOTIDE SEQUENCE</scope>
    <source>
        <strain evidence="4">CGMCC 1.12785</strain>
    </source>
</reference>
<protein>
    <recommendedName>
        <fullName evidence="3">Aminoglycoside phosphotransferase domain-containing protein</fullName>
    </recommendedName>
</protein>
<dbReference type="Gene3D" id="3.40.640.10">
    <property type="entry name" value="Type I PLP-dependent aspartate aminotransferase-like (Major domain)"/>
    <property type="match status" value="1"/>
</dbReference>
<dbReference type="GO" id="GO:0008483">
    <property type="term" value="F:transaminase activity"/>
    <property type="evidence" value="ECO:0007669"/>
    <property type="project" value="InterPro"/>
</dbReference>
<feature type="domain" description="Aminoglycoside phosphotransferase" evidence="3">
    <location>
        <begin position="34"/>
        <end position="275"/>
    </location>
</feature>
<keyword evidence="2" id="KW-0663">Pyridoxal phosphate</keyword>
<evidence type="ECO:0000259" key="3">
    <source>
        <dbReference type="Pfam" id="PF01636"/>
    </source>
</evidence>
<reference evidence="4" key="1">
    <citation type="journal article" date="2014" name="Int. J. Syst. Evol. Microbiol.">
        <title>Complete genome sequence of Corynebacterium casei LMG S-19264T (=DSM 44701T), isolated from a smear-ripened cheese.</title>
        <authorList>
            <consortium name="US DOE Joint Genome Institute (JGI-PGF)"/>
            <person name="Walter F."/>
            <person name="Albersmeier A."/>
            <person name="Kalinowski J."/>
            <person name="Ruckert C."/>
        </authorList>
    </citation>
    <scope>NUCLEOTIDE SEQUENCE</scope>
    <source>
        <strain evidence="4">CGMCC 1.12785</strain>
    </source>
</reference>
<gene>
    <name evidence="4" type="ORF">GCM10011333_04150</name>
</gene>
<dbReference type="Gene3D" id="3.90.1200.10">
    <property type="match status" value="1"/>
</dbReference>
<dbReference type="EMBL" id="BMFY01000002">
    <property type="protein sequence ID" value="GGA04737.1"/>
    <property type="molecule type" value="Genomic_DNA"/>
</dbReference>
<accession>A0A8J2TVQ1</accession>
<dbReference type="Gene3D" id="3.90.1150.10">
    <property type="entry name" value="Aspartate Aminotransferase, domain 1"/>
    <property type="match status" value="1"/>
</dbReference>
<dbReference type="InterPro" id="IPR002575">
    <property type="entry name" value="Aminoglycoside_PTrfase"/>
</dbReference>
<dbReference type="NCBIfam" id="NF004800">
    <property type="entry name" value="PRK06149.1"/>
    <property type="match status" value="1"/>
</dbReference>
<dbReference type="Proteomes" id="UP000616114">
    <property type="component" value="Unassembled WGS sequence"/>
</dbReference>
<dbReference type="SUPFAM" id="SSF53383">
    <property type="entry name" value="PLP-dependent transferases"/>
    <property type="match status" value="1"/>
</dbReference>
<dbReference type="AlphaFoldDB" id="A0A8J2TVQ1"/>